<dbReference type="PANTHER" id="PTHR34129:SF1">
    <property type="entry name" value="DUF952 DOMAIN-CONTAINING PROTEIN"/>
    <property type="match status" value="1"/>
</dbReference>
<dbReference type="Proteomes" id="UP000315082">
    <property type="component" value="Chromosome"/>
</dbReference>
<evidence type="ECO:0000313" key="1">
    <source>
        <dbReference type="EMBL" id="QDV70567.1"/>
    </source>
</evidence>
<dbReference type="InterPro" id="IPR009297">
    <property type="entry name" value="DUF952"/>
</dbReference>
<gene>
    <name evidence="1" type="ORF">Poly24_42910</name>
</gene>
<sequence>MMNDPHPLIYKILTPAQWQAFRNEGQFLGAPIDLADGFIHFSAEHQLEETVAKHFAGLGDLILAEVATDSLGEALRWEVSRGGDLFPHLYAPLPLKAVARHTLLPQLESGSHRFPVQW</sequence>
<evidence type="ECO:0000313" key="2">
    <source>
        <dbReference type="Proteomes" id="UP000315082"/>
    </source>
</evidence>
<organism evidence="1 2">
    <name type="scientific">Rosistilla carotiformis</name>
    <dbReference type="NCBI Taxonomy" id="2528017"/>
    <lineage>
        <taxon>Bacteria</taxon>
        <taxon>Pseudomonadati</taxon>
        <taxon>Planctomycetota</taxon>
        <taxon>Planctomycetia</taxon>
        <taxon>Pirellulales</taxon>
        <taxon>Pirellulaceae</taxon>
        <taxon>Rosistilla</taxon>
    </lineage>
</organism>
<accession>A0A518JYF1</accession>
<reference evidence="1 2" key="1">
    <citation type="submission" date="2019-02" db="EMBL/GenBank/DDBJ databases">
        <title>Deep-cultivation of Planctomycetes and their phenomic and genomic characterization uncovers novel biology.</title>
        <authorList>
            <person name="Wiegand S."/>
            <person name="Jogler M."/>
            <person name="Boedeker C."/>
            <person name="Pinto D."/>
            <person name="Vollmers J."/>
            <person name="Rivas-Marin E."/>
            <person name="Kohn T."/>
            <person name="Peeters S.H."/>
            <person name="Heuer A."/>
            <person name="Rast P."/>
            <person name="Oberbeckmann S."/>
            <person name="Bunk B."/>
            <person name="Jeske O."/>
            <person name="Meyerdierks A."/>
            <person name="Storesund J.E."/>
            <person name="Kallscheuer N."/>
            <person name="Luecker S."/>
            <person name="Lage O.M."/>
            <person name="Pohl T."/>
            <person name="Merkel B.J."/>
            <person name="Hornburger P."/>
            <person name="Mueller R.-W."/>
            <person name="Bruemmer F."/>
            <person name="Labrenz M."/>
            <person name="Spormann A.M."/>
            <person name="Op den Camp H."/>
            <person name="Overmann J."/>
            <person name="Amann R."/>
            <person name="Jetten M.S.M."/>
            <person name="Mascher T."/>
            <person name="Medema M.H."/>
            <person name="Devos D.P."/>
            <person name="Kaster A.-K."/>
            <person name="Ovreas L."/>
            <person name="Rohde M."/>
            <person name="Galperin M.Y."/>
            <person name="Jogler C."/>
        </authorList>
    </citation>
    <scope>NUCLEOTIDE SEQUENCE [LARGE SCALE GENOMIC DNA]</scope>
    <source>
        <strain evidence="1 2">Poly24</strain>
    </source>
</reference>
<dbReference type="EMBL" id="CP036348">
    <property type="protein sequence ID" value="QDV70567.1"/>
    <property type="molecule type" value="Genomic_DNA"/>
</dbReference>
<proteinExistence type="predicted"/>
<dbReference type="RefSeq" id="WP_231753258.1">
    <property type="nucleotide sequence ID" value="NZ_CP036348.1"/>
</dbReference>
<dbReference type="Gene3D" id="3.20.170.20">
    <property type="entry name" value="Protein of unknown function DUF952"/>
    <property type="match status" value="1"/>
</dbReference>
<evidence type="ECO:0008006" key="3">
    <source>
        <dbReference type="Google" id="ProtNLM"/>
    </source>
</evidence>
<dbReference type="Pfam" id="PF06108">
    <property type="entry name" value="DUF952"/>
    <property type="match status" value="1"/>
</dbReference>
<keyword evidence="2" id="KW-1185">Reference proteome</keyword>
<dbReference type="SUPFAM" id="SSF56399">
    <property type="entry name" value="ADP-ribosylation"/>
    <property type="match status" value="1"/>
</dbReference>
<dbReference type="AlphaFoldDB" id="A0A518JYF1"/>
<name>A0A518JYF1_9BACT</name>
<protein>
    <recommendedName>
        <fullName evidence="3">Dihydroorotate dehydrogenase</fullName>
    </recommendedName>
</protein>
<dbReference type="PANTHER" id="PTHR34129">
    <property type="entry name" value="BLR1139 PROTEIN"/>
    <property type="match status" value="1"/>
</dbReference>
<dbReference type="KEGG" id="rcf:Poly24_42910"/>